<proteinExistence type="predicted"/>
<organism evidence="4 5">
    <name type="scientific">Ameiurus melas</name>
    <name type="common">Black bullhead</name>
    <name type="synonym">Silurus melas</name>
    <dbReference type="NCBI Taxonomy" id="219545"/>
    <lineage>
        <taxon>Eukaryota</taxon>
        <taxon>Metazoa</taxon>
        <taxon>Chordata</taxon>
        <taxon>Craniata</taxon>
        <taxon>Vertebrata</taxon>
        <taxon>Euteleostomi</taxon>
        <taxon>Actinopterygii</taxon>
        <taxon>Neopterygii</taxon>
        <taxon>Teleostei</taxon>
        <taxon>Ostariophysi</taxon>
        <taxon>Siluriformes</taxon>
        <taxon>Ictaluridae</taxon>
        <taxon>Ameiurus</taxon>
    </lineage>
</organism>
<sequence>PVKGQPEDIGEQIESLIKKFITKQDTIILVVVPCNVDITTTALKMAEEVDPNGERTLGILTKPDLVD</sequence>
<reference evidence="4 5" key="1">
    <citation type="submission" date="2020-02" db="EMBL/GenBank/DDBJ databases">
        <title>A chromosome-scale genome assembly of the black bullhead catfish (Ameiurus melas).</title>
        <authorList>
            <person name="Wen M."/>
            <person name="Zham M."/>
            <person name="Cabau C."/>
            <person name="Klopp C."/>
            <person name="Donnadieu C."/>
            <person name="Roques C."/>
            <person name="Bouchez O."/>
            <person name="Lampietro C."/>
            <person name="Jouanno E."/>
            <person name="Herpin A."/>
            <person name="Louis A."/>
            <person name="Berthelot C."/>
            <person name="Parey E."/>
            <person name="Roest-Crollius H."/>
            <person name="Braasch I."/>
            <person name="Postlethwait J."/>
            <person name="Robinson-Rechavi M."/>
            <person name="Echchiki A."/>
            <person name="Begum T."/>
            <person name="Montfort J."/>
            <person name="Schartl M."/>
            <person name="Bobe J."/>
            <person name="Guiguen Y."/>
        </authorList>
    </citation>
    <scope>NUCLEOTIDE SEQUENCE [LARGE SCALE GENOMIC DNA]</scope>
    <source>
        <strain evidence="4">M_S1</strain>
        <tissue evidence="4">Blood</tissue>
    </source>
</reference>
<dbReference type="GO" id="GO:0008017">
    <property type="term" value="F:microtubule binding"/>
    <property type="evidence" value="ECO:0007669"/>
    <property type="project" value="TreeGrafter"/>
</dbReference>
<dbReference type="GO" id="GO:0005737">
    <property type="term" value="C:cytoplasm"/>
    <property type="evidence" value="ECO:0007669"/>
    <property type="project" value="TreeGrafter"/>
</dbReference>
<comment type="caution">
    <text evidence="4">The sequence shown here is derived from an EMBL/GenBank/DDBJ whole genome shotgun (WGS) entry which is preliminary data.</text>
</comment>
<feature type="domain" description="Dynamin-type G" evidence="3">
    <location>
        <begin position="1"/>
        <end position="67"/>
    </location>
</feature>
<dbReference type="InterPro" id="IPR030381">
    <property type="entry name" value="G_DYNAMIN_dom"/>
</dbReference>
<dbReference type="PROSITE" id="PS51718">
    <property type="entry name" value="G_DYNAMIN_2"/>
    <property type="match status" value="1"/>
</dbReference>
<dbReference type="Proteomes" id="UP000593565">
    <property type="component" value="Unassembled WGS sequence"/>
</dbReference>
<dbReference type="AlphaFoldDB" id="A0A7J5ZWG3"/>
<dbReference type="GO" id="GO:0005525">
    <property type="term" value="F:GTP binding"/>
    <property type="evidence" value="ECO:0007669"/>
    <property type="project" value="InterPro"/>
</dbReference>
<feature type="non-terminal residue" evidence="4">
    <location>
        <position position="67"/>
    </location>
</feature>
<dbReference type="EMBL" id="JAAGNN010000021">
    <property type="protein sequence ID" value="KAF4074964.1"/>
    <property type="molecule type" value="Genomic_DNA"/>
</dbReference>
<evidence type="ECO:0000256" key="1">
    <source>
        <dbReference type="ARBA" id="ARBA00022741"/>
    </source>
</evidence>
<gene>
    <name evidence="4" type="ORF">AMELA_G00229260</name>
</gene>
<evidence type="ECO:0000313" key="4">
    <source>
        <dbReference type="EMBL" id="KAF4074964.1"/>
    </source>
</evidence>
<keyword evidence="5" id="KW-1185">Reference proteome</keyword>
<dbReference type="InterPro" id="IPR045063">
    <property type="entry name" value="Dynamin_N"/>
</dbReference>
<dbReference type="GO" id="GO:0005886">
    <property type="term" value="C:plasma membrane"/>
    <property type="evidence" value="ECO:0007669"/>
    <property type="project" value="TreeGrafter"/>
</dbReference>
<dbReference type="GO" id="GO:0003924">
    <property type="term" value="F:GTPase activity"/>
    <property type="evidence" value="ECO:0007669"/>
    <property type="project" value="TreeGrafter"/>
</dbReference>
<dbReference type="PRINTS" id="PR00195">
    <property type="entry name" value="DYNAMIN"/>
</dbReference>
<feature type="non-terminal residue" evidence="4">
    <location>
        <position position="1"/>
    </location>
</feature>
<protein>
    <recommendedName>
        <fullName evidence="3">Dynamin-type G domain-containing protein</fullName>
    </recommendedName>
</protein>
<dbReference type="GO" id="GO:0098793">
    <property type="term" value="C:presynapse"/>
    <property type="evidence" value="ECO:0007669"/>
    <property type="project" value="GOC"/>
</dbReference>
<dbReference type="PANTHER" id="PTHR11566:SF225">
    <property type="entry name" value="INTERFERON-INDUCED GTP-BINDING PROTEIN MX-RELATED"/>
    <property type="match status" value="1"/>
</dbReference>
<dbReference type="PANTHER" id="PTHR11566">
    <property type="entry name" value="DYNAMIN"/>
    <property type="match status" value="1"/>
</dbReference>
<dbReference type="GO" id="GO:0051607">
    <property type="term" value="P:defense response to virus"/>
    <property type="evidence" value="ECO:0007669"/>
    <property type="project" value="TreeGrafter"/>
</dbReference>
<dbReference type="InterPro" id="IPR027417">
    <property type="entry name" value="P-loop_NTPase"/>
</dbReference>
<dbReference type="GO" id="GO:0031623">
    <property type="term" value="P:receptor internalization"/>
    <property type="evidence" value="ECO:0007669"/>
    <property type="project" value="TreeGrafter"/>
</dbReference>
<evidence type="ECO:0000313" key="5">
    <source>
        <dbReference type="Proteomes" id="UP000593565"/>
    </source>
</evidence>
<keyword evidence="1" id="KW-0547">Nucleotide-binding</keyword>
<dbReference type="SUPFAM" id="SSF52540">
    <property type="entry name" value="P-loop containing nucleoside triphosphate hydrolases"/>
    <property type="match status" value="1"/>
</dbReference>
<evidence type="ECO:0000259" key="3">
    <source>
        <dbReference type="PROSITE" id="PS51718"/>
    </source>
</evidence>
<dbReference type="Gene3D" id="3.40.50.300">
    <property type="entry name" value="P-loop containing nucleotide triphosphate hydrolases"/>
    <property type="match status" value="1"/>
</dbReference>
<dbReference type="GO" id="GO:0016185">
    <property type="term" value="P:synaptic vesicle budding from presynaptic endocytic zone membrane"/>
    <property type="evidence" value="ECO:0007669"/>
    <property type="project" value="TreeGrafter"/>
</dbReference>
<dbReference type="InterPro" id="IPR022812">
    <property type="entry name" value="Dynamin"/>
</dbReference>
<accession>A0A7J5ZWG3</accession>
<dbReference type="Pfam" id="PF00350">
    <property type="entry name" value="Dynamin_N"/>
    <property type="match status" value="1"/>
</dbReference>
<name>A0A7J5ZWG3_AMEME</name>
<dbReference type="GO" id="GO:0005634">
    <property type="term" value="C:nucleus"/>
    <property type="evidence" value="ECO:0007669"/>
    <property type="project" value="TreeGrafter"/>
</dbReference>
<keyword evidence="2" id="KW-0342">GTP-binding</keyword>
<evidence type="ECO:0000256" key="2">
    <source>
        <dbReference type="ARBA" id="ARBA00023134"/>
    </source>
</evidence>
<dbReference type="GO" id="GO:0005874">
    <property type="term" value="C:microtubule"/>
    <property type="evidence" value="ECO:0007669"/>
    <property type="project" value="TreeGrafter"/>
</dbReference>